<feature type="repeat" description="PPR" evidence="3">
    <location>
        <begin position="232"/>
        <end position="266"/>
    </location>
</feature>
<evidence type="ECO:0000256" key="2">
    <source>
        <dbReference type="ARBA" id="ARBA00022737"/>
    </source>
</evidence>
<comment type="caution">
    <text evidence="5">The sequence shown here is derived from an EMBL/GenBank/DDBJ whole genome shotgun (WGS) entry which is preliminary data.</text>
</comment>
<keyword evidence="6" id="KW-1185">Reference proteome</keyword>
<dbReference type="Pfam" id="PF01535">
    <property type="entry name" value="PPR"/>
    <property type="match status" value="4"/>
</dbReference>
<feature type="repeat" description="PPR" evidence="3">
    <location>
        <begin position="267"/>
        <end position="301"/>
    </location>
</feature>
<protein>
    <recommendedName>
        <fullName evidence="7">Pentatricopeptide repeat-containing protein</fullName>
    </recommendedName>
</protein>
<evidence type="ECO:0000313" key="5">
    <source>
        <dbReference type="EMBL" id="KAG6438218.1"/>
    </source>
</evidence>
<gene>
    <name evidence="5" type="ORF">SASPL_103155</name>
</gene>
<keyword evidence="2" id="KW-0677">Repeat</keyword>
<dbReference type="Pfam" id="PF13041">
    <property type="entry name" value="PPR_2"/>
    <property type="match status" value="1"/>
</dbReference>
<feature type="region of interest" description="Disordered" evidence="4">
    <location>
        <begin position="362"/>
        <end position="387"/>
    </location>
</feature>
<organism evidence="5">
    <name type="scientific">Salvia splendens</name>
    <name type="common">Scarlet sage</name>
    <dbReference type="NCBI Taxonomy" id="180675"/>
    <lineage>
        <taxon>Eukaryota</taxon>
        <taxon>Viridiplantae</taxon>
        <taxon>Streptophyta</taxon>
        <taxon>Embryophyta</taxon>
        <taxon>Tracheophyta</taxon>
        <taxon>Spermatophyta</taxon>
        <taxon>Magnoliopsida</taxon>
        <taxon>eudicotyledons</taxon>
        <taxon>Gunneridae</taxon>
        <taxon>Pentapetalae</taxon>
        <taxon>asterids</taxon>
        <taxon>lamiids</taxon>
        <taxon>Lamiales</taxon>
        <taxon>Lamiaceae</taxon>
        <taxon>Nepetoideae</taxon>
        <taxon>Mentheae</taxon>
        <taxon>Salviinae</taxon>
        <taxon>Salvia</taxon>
        <taxon>Salvia subgen. Calosphace</taxon>
        <taxon>core Calosphace</taxon>
    </lineage>
</organism>
<reference evidence="5" key="1">
    <citation type="submission" date="2018-01" db="EMBL/GenBank/DDBJ databases">
        <authorList>
            <person name="Mao J.F."/>
        </authorList>
    </citation>
    <scope>NUCLEOTIDE SEQUENCE</scope>
    <source>
        <strain evidence="5">Huo1</strain>
        <tissue evidence="5">Leaf</tissue>
    </source>
</reference>
<dbReference type="InterPro" id="IPR011990">
    <property type="entry name" value="TPR-like_helical_dom_sf"/>
</dbReference>
<dbReference type="EMBL" id="PNBA02000001">
    <property type="protein sequence ID" value="KAG6438218.1"/>
    <property type="molecule type" value="Genomic_DNA"/>
</dbReference>
<comment type="similarity">
    <text evidence="1">Belongs to the PPR family. P subfamily.</text>
</comment>
<dbReference type="Proteomes" id="UP000298416">
    <property type="component" value="Unassembled WGS sequence"/>
</dbReference>
<name>A0A8X8YSK4_SALSN</name>
<dbReference type="PANTHER" id="PTHR47939:SF13">
    <property type="entry name" value="OS03G0201400 PROTEIN"/>
    <property type="match status" value="1"/>
</dbReference>
<evidence type="ECO:0000256" key="4">
    <source>
        <dbReference type="SAM" id="MobiDB-lite"/>
    </source>
</evidence>
<dbReference type="InterPro" id="IPR050667">
    <property type="entry name" value="PPR-containing_protein"/>
</dbReference>
<feature type="repeat" description="PPR" evidence="3">
    <location>
        <begin position="302"/>
        <end position="336"/>
    </location>
</feature>
<dbReference type="AlphaFoldDB" id="A0A8X8YSK4"/>
<dbReference type="PROSITE" id="PS51375">
    <property type="entry name" value="PPR"/>
    <property type="match status" value="5"/>
</dbReference>
<sequence length="387" mass="43324">MLQRRPPCFVESETRRDGYPDAQEVRLILSSSDYCSSLDIGIALKFFVWIGKQPNYSRNEQSYNVAMKIAGLTDLALSCFREMKLGTCKPTKSMYFSIIASLCGKKGRKVDEAIQIYEEMMQAGLVPGKELVEAYVGCLCEVNRLSDARRCIESLHKFGFSIPLSYSLYVRALCRAGKLDDALALVDEAGCEKHLLQQYTYGSLVHGLLRQGRAEEALEKINGMKQLGFHPTVHVHTSLIVHFFKDRDLNRVLVTLEEMKEHGCQPTVVTYSALLCGYVRLGKVSEACDVFHRLKREGTSPDFKTYSMFIDCLCGTGKSEDAFTLIPEMLRDGIVPSTVNFRTIISTPVNMFNTSARGQRLNEVEEHNERCSGASTSEDRPLSASSA</sequence>
<dbReference type="Gene3D" id="1.25.40.10">
    <property type="entry name" value="Tetratricopeptide repeat domain"/>
    <property type="match status" value="3"/>
</dbReference>
<dbReference type="PANTHER" id="PTHR47939">
    <property type="entry name" value="MEMBRANE-ASSOCIATED SALT-INDUCIBLE PROTEIN-LIKE"/>
    <property type="match status" value="1"/>
</dbReference>
<evidence type="ECO:0000256" key="3">
    <source>
        <dbReference type="PROSITE-ProRule" id="PRU00708"/>
    </source>
</evidence>
<evidence type="ECO:0000313" key="6">
    <source>
        <dbReference type="Proteomes" id="UP000298416"/>
    </source>
</evidence>
<dbReference type="NCBIfam" id="TIGR00756">
    <property type="entry name" value="PPR"/>
    <property type="match status" value="5"/>
</dbReference>
<dbReference type="InterPro" id="IPR002885">
    <property type="entry name" value="PPR_rpt"/>
</dbReference>
<accession>A0A8X8YSK4</accession>
<proteinExistence type="inferred from homology"/>
<evidence type="ECO:0000256" key="1">
    <source>
        <dbReference type="ARBA" id="ARBA00007626"/>
    </source>
</evidence>
<reference evidence="5" key="2">
    <citation type="submission" date="2020-08" db="EMBL/GenBank/DDBJ databases">
        <title>Plant Genome Project.</title>
        <authorList>
            <person name="Zhang R.-G."/>
        </authorList>
    </citation>
    <scope>NUCLEOTIDE SEQUENCE</scope>
    <source>
        <strain evidence="5">Huo1</strain>
        <tissue evidence="5">Leaf</tissue>
    </source>
</reference>
<feature type="repeat" description="PPR" evidence="3">
    <location>
        <begin position="91"/>
        <end position="127"/>
    </location>
</feature>
<evidence type="ECO:0008006" key="7">
    <source>
        <dbReference type="Google" id="ProtNLM"/>
    </source>
</evidence>
<feature type="repeat" description="PPR" evidence="3">
    <location>
        <begin position="197"/>
        <end position="231"/>
    </location>
</feature>